<keyword evidence="1" id="KW-0812">Transmembrane</keyword>
<accession>A0A7L6N4Y6</accession>
<feature type="transmembrane region" description="Helical" evidence="1">
    <location>
        <begin position="12"/>
        <end position="30"/>
    </location>
</feature>
<keyword evidence="1" id="KW-1133">Transmembrane helix</keyword>
<name>A0A7L6N4Y6_9MOLU</name>
<proteinExistence type="predicted"/>
<keyword evidence="3" id="KW-1185">Reference proteome</keyword>
<dbReference type="KEGG" id="tbk:HF295_06700"/>
<dbReference type="AlphaFoldDB" id="A0A7L6N4Y6"/>
<organism evidence="2 3">
    <name type="scientific">Hujiaoplasma nucleasis</name>
    <dbReference type="NCBI Taxonomy" id="2725268"/>
    <lineage>
        <taxon>Bacteria</taxon>
        <taxon>Bacillati</taxon>
        <taxon>Mycoplasmatota</taxon>
        <taxon>Mollicutes</taxon>
        <taxon>Candidatus Izemoplasmatales</taxon>
        <taxon>Hujiaoplasmataceae</taxon>
        <taxon>Hujiaoplasma</taxon>
    </lineage>
</organism>
<evidence type="ECO:0000313" key="2">
    <source>
        <dbReference type="EMBL" id="QLY40552.1"/>
    </source>
</evidence>
<evidence type="ECO:0000256" key="1">
    <source>
        <dbReference type="SAM" id="Phobius"/>
    </source>
</evidence>
<dbReference type="Proteomes" id="UP000512167">
    <property type="component" value="Chromosome"/>
</dbReference>
<dbReference type="EMBL" id="CP051151">
    <property type="protein sequence ID" value="QLY40552.1"/>
    <property type="molecule type" value="Genomic_DNA"/>
</dbReference>
<keyword evidence="1" id="KW-0472">Membrane</keyword>
<gene>
    <name evidence="2" type="ORF">HF295_06700</name>
</gene>
<reference evidence="2 3" key="1">
    <citation type="submission" date="2020-04" db="EMBL/GenBank/DDBJ databases">
        <authorList>
            <person name="Zheng R.K."/>
            <person name="Sun C.M."/>
        </authorList>
    </citation>
    <scope>NUCLEOTIDE SEQUENCE [LARGE SCALE GENOMIC DNA]</scope>
    <source>
        <strain evidence="3">zrk29</strain>
    </source>
</reference>
<feature type="transmembrane region" description="Helical" evidence="1">
    <location>
        <begin position="36"/>
        <end position="56"/>
    </location>
</feature>
<dbReference type="RefSeq" id="WP_312031395.1">
    <property type="nucleotide sequence ID" value="NZ_CP051151.1"/>
</dbReference>
<evidence type="ECO:0000313" key="3">
    <source>
        <dbReference type="Proteomes" id="UP000512167"/>
    </source>
</evidence>
<protein>
    <submittedName>
        <fullName evidence="2">Uncharacterized protein</fullName>
    </submittedName>
</protein>
<sequence length="60" mass="6845">MIKTDKIRKIAMVLVLIALHFITLSILMISDINIGFNIINVIMNLFTYVIITKLIIDIAK</sequence>